<dbReference type="EMBL" id="PFGC01000058">
    <property type="protein sequence ID" value="PIW36379.1"/>
    <property type="molecule type" value="Genomic_DNA"/>
</dbReference>
<dbReference type="CDD" id="cd05403">
    <property type="entry name" value="NT_KNTase_like"/>
    <property type="match status" value="1"/>
</dbReference>
<dbReference type="Proteomes" id="UP000230292">
    <property type="component" value="Unassembled WGS sequence"/>
</dbReference>
<reference evidence="1 2" key="1">
    <citation type="submission" date="2017-09" db="EMBL/GenBank/DDBJ databases">
        <title>Depth-based differentiation of microbial function through sediment-hosted aquifers and enrichment of novel symbionts in the deep terrestrial subsurface.</title>
        <authorList>
            <person name="Probst A.J."/>
            <person name="Ladd B."/>
            <person name="Jarett J.K."/>
            <person name="Geller-Mcgrath D.E."/>
            <person name="Sieber C.M."/>
            <person name="Emerson J.B."/>
            <person name="Anantharaman K."/>
            <person name="Thomas B.C."/>
            <person name="Malmstrom R."/>
            <person name="Stieglmeier M."/>
            <person name="Klingl A."/>
            <person name="Woyke T."/>
            <person name="Ryan C.M."/>
            <person name="Banfield J.F."/>
        </authorList>
    </citation>
    <scope>NUCLEOTIDE SEQUENCE [LARGE SCALE GENOMIC DNA]</scope>
    <source>
        <strain evidence="1">CG15_BIG_FIL_POST_REV_8_21_14_020_45_12</strain>
    </source>
</reference>
<gene>
    <name evidence="1" type="ORF">COW24_05640</name>
</gene>
<evidence type="ECO:0000313" key="2">
    <source>
        <dbReference type="Proteomes" id="UP000230292"/>
    </source>
</evidence>
<dbReference type="SUPFAM" id="SSF81301">
    <property type="entry name" value="Nucleotidyltransferase"/>
    <property type="match status" value="1"/>
</dbReference>
<protein>
    <recommendedName>
        <fullName evidence="3">Polymerase beta nucleotidyltransferase domain-containing protein</fullName>
    </recommendedName>
</protein>
<accession>A0A2M7H2G6</accession>
<evidence type="ECO:0008006" key="3">
    <source>
        <dbReference type="Google" id="ProtNLM"/>
    </source>
</evidence>
<dbReference type="AlphaFoldDB" id="A0A2M7H2G6"/>
<comment type="caution">
    <text evidence="1">The sequence shown here is derived from an EMBL/GenBank/DDBJ whole genome shotgun (WGS) entry which is preliminary data.</text>
</comment>
<dbReference type="InterPro" id="IPR043519">
    <property type="entry name" value="NT_sf"/>
</dbReference>
<proteinExistence type="predicted"/>
<evidence type="ECO:0000313" key="1">
    <source>
        <dbReference type="EMBL" id="PIW36379.1"/>
    </source>
</evidence>
<dbReference type="Gene3D" id="3.30.460.10">
    <property type="entry name" value="Beta Polymerase, domain 2"/>
    <property type="match status" value="1"/>
</dbReference>
<name>A0A2M7H2G6_9BACT</name>
<sequence length="270" mass="31411">MTRIHKPILDRISEALENDPRVVAAWLEGSIARGEDDDFSDIDLWISVKDRGFRPFVEEREEFAQKLGTSLSVLYPKTQDQDDEIDSFQIILEEQPLTLTIDVDVQKQSRAFKFTKGSAAEECQVLFDKAKIVTYKELDEADVEQYILELFNDVSLRFWHKFTKVIALQRRDDLAEAIAQYWERLGELVMLYRIQYTPEKVDWGFKDLAYDLPEDAVVVIERLLPNPHSRKFERQLSGLAKAFVKQSKKVATQLGVKLPKELMSHVMREI</sequence>
<organism evidence="1 2">
    <name type="scientific">Candidatus Kerfeldbacteria bacterium CG15_BIG_FIL_POST_REV_8_21_14_020_45_12</name>
    <dbReference type="NCBI Taxonomy" id="2014247"/>
    <lineage>
        <taxon>Bacteria</taxon>
        <taxon>Candidatus Kerfeldiibacteriota</taxon>
    </lineage>
</organism>
<dbReference type="InterPro" id="IPR007530">
    <property type="entry name" value="Aminoglycoside_adenylylTfrase"/>
</dbReference>
<dbReference type="Pfam" id="PF04439">
    <property type="entry name" value="Adenyl_transf"/>
    <property type="match status" value="1"/>
</dbReference>